<dbReference type="GO" id="GO:0005737">
    <property type="term" value="C:cytoplasm"/>
    <property type="evidence" value="ECO:0007669"/>
    <property type="project" value="UniProtKB-SubCell"/>
</dbReference>
<keyword evidence="5 10" id="KW-0547">Nucleotide-binding</keyword>
<dbReference type="Pfam" id="PF13393">
    <property type="entry name" value="tRNA-synt_His"/>
    <property type="match status" value="1"/>
</dbReference>
<evidence type="ECO:0000256" key="2">
    <source>
        <dbReference type="ARBA" id="ARBA00011738"/>
    </source>
</evidence>
<proteinExistence type="inferred from homology"/>
<evidence type="ECO:0000256" key="9">
    <source>
        <dbReference type="ARBA" id="ARBA00047639"/>
    </source>
</evidence>
<evidence type="ECO:0000256" key="8">
    <source>
        <dbReference type="ARBA" id="ARBA00023146"/>
    </source>
</evidence>
<dbReference type="CDD" id="cd00773">
    <property type="entry name" value="HisRS-like_core"/>
    <property type="match status" value="1"/>
</dbReference>
<dbReference type="HAMAP" id="MF_00127">
    <property type="entry name" value="His_tRNA_synth"/>
    <property type="match status" value="1"/>
</dbReference>
<dbReference type="GO" id="GO:0006427">
    <property type="term" value="P:histidyl-tRNA aminoacylation"/>
    <property type="evidence" value="ECO:0007669"/>
    <property type="project" value="UniProtKB-UniRule"/>
</dbReference>
<protein>
    <recommendedName>
        <fullName evidence="10">Histidine--tRNA ligase</fullName>
        <ecNumber evidence="10">6.1.1.21</ecNumber>
    </recommendedName>
    <alternativeName>
        <fullName evidence="10">Histidyl-tRNA synthetase</fullName>
        <shortName evidence="10">HisRS</shortName>
    </alternativeName>
</protein>
<keyword evidence="14" id="KW-1185">Reference proteome</keyword>
<evidence type="ECO:0000313" key="13">
    <source>
        <dbReference type="EMBL" id="RTZ05544.1"/>
    </source>
</evidence>
<evidence type="ECO:0000256" key="6">
    <source>
        <dbReference type="ARBA" id="ARBA00022840"/>
    </source>
</evidence>
<dbReference type="PANTHER" id="PTHR11476">
    <property type="entry name" value="HISTIDYL-TRNA SYNTHETASE"/>
    <property type="match status" value="1"/>
</dbReference>
<organism evidence="13 14">
    <name type="scientific">Flavobacterium bomense</name>
    <dbReference type="NCBI Taxonomy" id="2497483"/>
    <lineage>
        <taxon>Bacteria</taxon>
        <taxon>Pseudomonadati</taxon>
        <taxon>Bacteroidota</taxon>
        <taxon>Flavobacteriia</taxon>
        <taxon>Flavobacteriales</taxon>
        <taxon>Flavobacteriaceae</taxon>
        <taxon>Flavobacterium</taxon>
    </lineage>
</organism>
<feature type="domain" description="Aminoacyl-transfer RNA synthetases class-II family profile" evidence="12">
    <location>
        <begin position="1"/>
        <end position="400"/>
    </location>
</feature>
<gene>
    <name evidence="10" type="primary">hisS</name>
    <name evidence="13" type="ORF">EKL98_06365</name>
</gene>
<evidence type="ECO:0000256" key="10">
    <source>
        <dbReference type="HAMAP-Rule" id="MF_00127"/>
    </source>
</evidence>
<keyword evidence="8 10" id="KW-0030">Aminoacyl-tRNA synthetase</keyword>
<dbReference type="NCBIfam" id="TIGR00442">
    <property type="entry name" value="hisS"/>
    <property type="match status" value="1"/>
</dbReference>
<dbReference type="Gene3D" id="3.40.50.800">
    <property type="entry name" value="Anticodon-binding domain"/>
    <property type="match status" value="1"/>
</dbReference>
<dbReference type="GO" id="GO:0004821">
    <property type="term" value="F:histidine-tRNA ligase activity"/>
    <property type="evidence" value="ECO:0007669"/>
    <property type="project" value="UniProtKB-UniRule"/>
</dbReference>
<dbReference type="Gene3D" id="3.30.930.10">
    <property type="entry name" value="Bira Bifunctional Protein, Domain 2"/>
    <property type="match status" value="1"/>
</dbReference>
<dbReference type="RefSeq" id="WP_126461206.1">
    <property type="nucleotide sequence ID" value="NZ_RYDJ01000005.1"/>
</dbReference>
<dbReference type="GO" id="GO:0005524">
    <property type="term" value="F:ATP binding"/>
    <property type="evidence" value="ECO:0007669"/>
    <property type="project" value="UniProtKB-UniRule"/>
</dbReference>
<dbReference type="InterPro" id="IPR004516">
    <property type="entry name" value="HisRS/HisZ"/>
</dbReference>
<dbReference type="EMBL" id="RYDJ01000005">
    <property type="protein sequence ID" value="RTZ05544.1"/>
    <property type="molecule type" value="Genomic_DNA"/>
</dbReference>
<dbReference type="FunFam" id="3.30.930.10:FF:000093">
    <property type="entry name" value="Histidine--tRNA ligase"/>
    <property type="match status" value="1"/>
</dbReference>
<evidence type="ECO:0000256" key="7">
    <source>
        <dbReference type="ARBA" id="ARBA00022917"/>
    </source>
</evidence>
<feature type="binding site" evidence="11">
    <location>
        <begin position="300"/>
        <end position="301"/>
    </location>
    <ligand>
        <name>L-histidine</name>
        <dbReference type="ChEBI" id="CHEBI:57595"/>
    </ligand>
</feature>
<comment type="subcellular location">
    <subcellularLocation>
        <location evidence="10">Cytoplasm</location>
    </subcellularLocation>
</comment>
<dbReference type="SUPFAM" id="SSF55681">
    <property type="entry name" value="Class II aaRS and biotin synthetases"/>
    <property type="match status" value="1"/>
</dbReference>
<dbReference type="InterPro" id="IPR045864">
    <property type="entry name" value="aa-tRNA-synth_II/BPL/LPL"/>
</dbReference>
<dbReference type="InterPro" id="IPR015807">
    <property type="entry name" value="His-tRNA-ligase"/>
</dbReference>
<dbReference type="EC" id="6.1.1.21" evidence="10"/>
<feature type="binding site" evidence="11">
    <location>
        <begin position="102"/>
        <end position="104"/>
    </location>
    <ligand>
        <name>L-histidine</name>
        <dbReference type="ChEBI" id="CHEBI:57595"/>
    </ligand>
</feature>
<comment type="subunit">
    <text evidence="2 10">Homodimer.</text>
</comment>
<dbReference type="CDD" id="cd00859">
    <property type="entry name" value="HisRS_anticodon"/>
    <property type="match status" value="1"/>
</dbReference>
<dbReference type="InterPro" id="IPR041715">
    <property type="entry name" value="HisRS-like_core"/>
</dbReference>
<comment type="catalytic activity">
    <reaction evidence="9 10">
        <text>tRNA(His) + L-histidine + ATP = L-histidyl-tRNA(His) + AMP + diphosphate + H(+)</text>
        <dbReference type="Rhea" id="RHEA:17313"/>
        <dbReference type="Rhea" id="RHEA-COMP:9665"/>
        <dbReference type="Rhea" id="RHEA-COMP:9689"/>
        <dbReference type="ChEBI" id="CHEBI:15378"/>
        <dbReference type="ChEBI" id="CHEBI:30616"/>
        <dbReference type="ChEBI" id="CHEBI:33019"/>
        <dbReference type="ChEBI" id="CHEBI:57595"/>
        <dbReference type="ChEBI" id="CHEBI:78442"/>
        <dbReference type="ChEBI" id="CHEBI:78527"/>
        <dbReference type="ChEBI" id="CHEBI:456215"/>
        <dbReference type="EC" id="6.1.1.21"/>
    </reaction>
</comment>
<dbReference type="PIRSF" id="PIRSF001549">
    <property type="entry name" value="His-tRNA_synth"/>
    <property type="match status" value="1"/>
</dbReference>
<accession>A0A3S0UZ94</accession>
<name>A0A3S0UZ94_9FLAO</name>
<dbReference type="InterPro" id="IPR036621">
    <property type="entry name" value="Anticodon-bd_dom_sf"/>
</dbReference>
<feature type="binding site" evidence="11">
    <location>
        <position position="150"/>
    </location>
    <ligand>
        <name>L-histidine</name>
        <dbReference type="ChEBI" id="CHEBI:57595"/>
    </ligand>
</feature>
<dbReference type="PANTHER" id="PTHR11476:SF7">
    <property type="entry name" value="HISTIDINE--TRNA LIGASE"/>
    <property type="match status" value="1"/>
</dbReference>
<reference evidence="13 14" key="1">
    <citation type="submission" date="2018-12" db="EMBL/GenBank/DDBJ databases">
        <title>Flavobacterium sp. nov., isolated from glacier ice.</title>
        <authorList>
            <person name="Liu Q."/>
            <person name="Xin Y.-H."/>
        </authorList>
    </citation>
    <scope>NUCLEOTIDE SEQUENCE [LARGE SCALE GENOMIC DNA]</scope>
    <source>
        <strain evidence="13 14">RB1N8</strain>
    </source>
</reference>
<dbReference type="Proteomes" id="UP000280825">
    <property type="component" value="Unassembled WGS sequence"/>
</dbReference>
<feature type="binding site" evidence="11">
    <location>
        <position position="146"/>
    </location>
    <ligand>
        <name>L-histidine</name>
        <dbReference type="ChEBI" id="CHEBI:57595"/>
    </ligand>
</feature>
<dbReference type="SUPFAM" id="SSF52954">
    <property type="entry name" value="Class II aaRS ABD-related"/>
    <property type="match status" value="1"/>
</dbReference>
<comment type="similarity">
    <text evidence="1 10">Belongs to the class-II aminoacyl-tRNA synthetase family.</text>
</comment>
<evidence type="ECO:0000259" key="12">
    <source>
        <dbReference type="PROSITE" id="PS50862"/>
    </source>
</evidence>
<evidence type="ECO:0000256" key="3">
    <source>
        <dbReference type="ARBA" id="ARBA00022490"/>
    </source>
</evidence>
<keyword evidence="7 10" id="KW-0648">Protein biosynthesis</keyword>
<evidence type="ECO:0000256" key="4">
    <source>
        <dbReference type="ARBA" id="ARBA00022598"/>
    </source>
</evidence>
<dbReference type="InterPro" id="IPR033656">
    <property type="entry name" value="HisRS_anticodon"/>
</dbReference>
<feature type="binding site" evidence="11">
    <location>
        <position position="296"/>
    </location>
    <ligand>
        <name>L-histidine</name>
        <dbReference type="ChEBI" id="CHEBI:57595"/>
    </ligand>
</feature>
<dbReference type="InterPro" id="IPR006195">
    <property type="entry name" value="aa-tRNA-synth_II"/>
</dbReference>
<keyword evidence="6 10" id="KW-0067">ATP-binding</keyword>
<dbReference type="InterPro" id="IPR004154">
    <property type="entry name" value="Anticodon-bd"/>
</dbReference>
<evidence type="ECO:0000256" key="11">
    <source>
        <dbReference type="PIRSR" id="PIRSR001549-1"/>
    </source>
</evidence>
<evidence type="ECO:0000256" key="1">
    <source>
        <dbReference type="ARBA" id="ARBA00008226"/>
    </source>
</evidence>
<evidence type="ECO:0000256" key="5">
    <source>
        <dbReference type="ARBA" id="ARBA00022741"/>
    </source>
</evidence>
<evidence type="ECO:0000313" key="14">
    <source>
        <dbReference type="Proteomes" id="UP000280825"/>
    </source>
</evidence>
<dbReference type="Pfam" id="PF03129">
    <property type="entry name" value="HGTP_anticodon"/>
    <property type="match status" value="1"/>
</dbReference>
<keyword evidence="3 10" id="KW-0963">Cytoplasm</keyword>
<comment type="caution">
    <text evidence="13">The sequence shown here is derived from an EMBL/GenBank/DDBJ whole genome shotgun (WGS) entry which is preliminary data.</text>
</comment>
<dbReference type="AlphaFoldDB" id="A0A3S0UZ94"/>
<feature type="binding site" evidence="11">
    <location>
        <position position="132"/>
    </location>
    <ligand>
        <name>L-histidine</name>
        <dbReference type="ChEBI" id="CHEBI:57595"/>
    </ligand>
</feature>
<dbReference type="PROSITE" id="PS50862">
    <property type="entry name" value="AA_TRNA_LIGASE_II"/>
    <property type="match status" value="1"/>
</dbReference>
<keyword evidence="4 10" id="KW-0436">Ligase</keyword>
<sequence length="458" mass="50847">MASKPSIPKGTRDFSPTEVAKRHYIIQIIKNNFEKFGFQPIETPSFENSETLMGKYGEEGDRLIFKILNSGDYLAKANATHLENKDSTKLTASISEKALRYDLTVPFARYVVQHQNEIEFPFKRYQIQPVWRADRPQKGRFREFFQCDADVVGSKSLWQEVELVQLYDTVFSALGLEGVTIKINNRKILSGIADVIGASDKLIDFTVALDKLDKIGEDGVKKEMMEKGISAAAILKVQPLFHFTGTISEKISQLSVLLAESEEGMKGVEELRFICDNVMKLGLSNSTLDLDVTLARGLNYYTGAIFEVAPPKAVAMGSIGGGGRYDDLTGIFGLKNMSGVGISFGLDRIYLVIEELNLFPETVTATSKALFINYGDAEAFYGLQAIQKLRAAGIKVELYPDNAKVAKQFQHADKRGIPFAVIAGEQEIASDTFVLKNLISGEQRTVDFESLKQDLLRS</sequence>